<feature type="domain" description="DUF569" evidence="1">
    <location>
        <begin position="1"/>
        <end position="53"/>
    </location>
</feature>
<proteinExistence type="predicted"/>
<reference evidence="2" key="4">
    <citation type="submission" date="2019-03" db="UniProtKB">
        <authorList>
            <consortium name="EnsemblPlants"/>
        </authorList>
    </citation>
    <scope>IDENTIFICATION</scope>
</reference>
<protein>
    <recommendedName>
        <fullName evidence="1">DUF569 domain-containing protein</fullName>
    </recommendedName>
</protein>
<evidence type="ECO:0000313" key="2">
    <source>
        <dbReference type="EnsemblPlants" id="AET5Gv20878900.1"/>
    </source>
</evidence>
<dbReference type="PANTHER" id="PTHR31205">
    <property type="entry name" value="ACTIN CROSS-LINKING PROTEIN (DUF569)"/>
    <property type="match status" value="1"/>
</dbReference>
<dbReference type="EnsemblPlants" id="AET5Gv20878900.1">
    <property type="protein sequence ID" value="AET5Gv20878900.1"/>
    <property type="gene ID" value="AET5Gv20878900"/>
</dbReference>
<dbReference type="Gramene" id="AET5Gv20878900.1">
    <property type="protein sequence ID" value="AET5Gv20878900.1"/>
    <property type="gene ID" value="AET5Gv20878900"/>
</dbReference>
<organism evidence="2 3">
    <name type="scientific">Aegilops tauschii subsp. strangulata</name>
    <name type="common">Goatgrass</name>
    <dbReference type="NCBI Taxonomy" id="200361"/>
    <lineage>
        <taxon>Eukaryota</taxon>
        <taxon>Viridiplantae</taxon>
        <taxon>Streptophyta</taxon>
        <taxon>Embryophyta</taxon>
        <taxon>Tracheophyta</taxon>
        <taxon>Spermatophyta</taxon>
        <taxon>Magnoliopsida</taxon>
        <taxon>Liliopsida</taxon>
        <taxon>Poales</taxon>
        <taxon>Poaceae</taxon>
        <taxon>BOP clade</taxon>
        <taxon>Pooideae</taxon>
        <taxon>Triticodae</taxon>
        <taxon>Triticeae</taxon>
        <taxon>Triticinae</taxon>
        <taxon>Aegilops</taxon>
    </lineage>
</organism>
<dbReference type="PANTHER" id="PTHR31205:SF69">
    <property type="entry name" value="ACTIN CROSS-LINKING PROTEIN (DUF569)"/>
    <property type="match status" value="1"/>
</dbReference>
<dbReference type="AlphaFoldDB" id="A0A453LR21"/>
<dbReference type="Proteomes" id="UP000015105">
    <property type="component" value="Chromosome 5D"/>
</dbReference>
<keyword evidence="3" id="KW-1185">Reference proteome</keyword>
<reference evidence="2" key="3">
    <citation type="journal article" date="2017" name="Nature">
        <title>Genome sequence of the progenitor of the wheat D genome Aegilops tauschii.</title>
        <authorList>
            <person name="Luo M.C."/>
            <person name="Gu Y.Q."/>
            <person name="Puiu D."/>
            <person name="Wang H."/>
            <person name="Twardziok S.O."/>
            <person name="Deal K.R."/>
            <person name="Huo N."/>
            <person name="Zhu T."/>
            <person name="Wang L."/>
            <person name="Wang Y."/>
            <person name="McGuire P.E."/>
            <person name="Liu S."/>
            <person name="Long H."/>
            <person name="Ramasamy R.K."/>
            <person name="Rodriguez J.C."/>
            <person name="Van S.L."/>
            <person name="Yuan L."/>
            <person name="Wang Z."/>
            <person name="Xia Z."/>
            <person name="Xiao L."/>
            <person name="Anderson O.D."/>
            <person name="Ouyang S."/>
            <person name="Liang Y."/>
            <person name="Zimin A.V."/>
            <person name="Pertea G."/>
            <person name="Qi P."/>
            <person name="Bennetzen J.L."/>
            <person name="Dai X."/>
            <person name="Dawson M.W."/>
            <person name="Muller H.G."/>
            <person name="Kugler K."/>
            <person name="Rivarola-Duarte L."/>
            <person name="Spannagl M."/>
            <person name="Mayer K.F.X."/>
            <person name="Lu F.H."/>
            <person name="Bevan M.W."/>
            <person name="Leroy P."/>
            <person name="Li P."/>
            <person name="You F.M."/>
            <person name="Sun Q."/>
            <person name="Liu Z."/>
            <person name="Lyons E."/>
            <person name="Wicker T."/>
            <person name="Salzberg S.L."/>
            <person name="Devos K.M."/>
            <person name="Dvorak J."/>
        </authorList>
    </citation>
    <scope>NUCLEOTIDE SEQUENCE [LARGE SCALE GENOMIC DNA]</scope>
    <source>
        <strain evidence="2">cv. AL8/78</strain>
    </source>
</reference>
<dbReference type="Pfam" id="PF22932">
    <property type="entry name" value="Ubiq_DUF_assoc"/>
    <property type="match status" value="1"/>
</dbReference>
<sequence>QSLDNLTVELQNRLGLNVYFTLMLCIRSGRYGRLVPLVVDLPRNNYPLHIVLLTHGSPAETALRYPNLDA</sequence>
<evidence type="ECO:0000313" key="3">
    <source>
        <dbReference type="Proteomes" id="UP000015105"/>
    </source>
</evidence>
<name>A0A453LR21_AEGTS</name>
<reference evidence="3" key="1">
    <citation type="journal article" date="2014" name="Science">
        <title>Ancient hybridizations among the ancestral genomes of bread wheat.</title>
        <authorList>
            <consortium name="International Wheat Genome Sequencing Consortium,"/>
            <person name="Marcussen T."/>
            <person name="Sandve S.R."/>
            <person name="Heier L."/>
            <person name="Spannagl M."/>
            <person name="Pfeifer M."/>
            <person name="Jakobsen K.S."/>
            <person name="Wulff B.B."/>
            <person name="Steuernagel B."/>
            <person name="Mayer K.F."/>
            <person name="Olsen O.A."/>
        </authorList>
    </citation>
    <scope>NUCLEOTIDE SEQUENCE [LARGE SCALE GENOMIC DNA]</scope>
    <source>
        <strain evidence="3">cv. AL8/78</strain>
    </source>
</reference>
<dbReference type="InterPro" id="IPR054726">
    <property type="entry name" value="Ubiq_DUF569-assoc"/>
</dbReference>
<reference evidence="2" key="5">
    <citation type="journal article" date="2021" name="G3 (Bethesda)">
        <title>Aegilops tauschii genome assembly Aet v5.0 features greater sequence contiguity and improved annotation.</title>
        <authorList>
            <person name="Wang L."/>
            <person name="Zhu T."/>
            <person name="Rodriguez J.C."/>
            <person name="Deal K.R."/>
            <person name="Dubcovsky J."/>
            <person name="McGuire P.E."/>
            <person name="Lux T."/>
            <person name="Spannagl M."/>
            <person name="Mayer K.F.X."/>
            <person name="Baldrich P."/>
            <person name="Meyers B.C."/>
            <person name="Huo N."/>
            <person name="Gu Y.Q."/>
            <person name="Zhou H."/>
            <person name="Devos K.M."/>
            <person name="Bennetzen J.L."/>
            <person name="Unver T."/>
            <person name="Budak H."/>
            <person name="Gulick P.J."/>
            <person name="Galiba G."/>
            <person name="Kalapos B."/>
            <person name="Nelson D.R."/>
            <person name="Li P."/>
            <person name="You F.M."/>
            <person name="Luo M.C."/>
            <person name="Dvorak J."/>
        </authorList>
    </citation>
    <scope>NUCLEOTIDE SEQUENCE [LARGE SCALE GENOMIC DNA]</scope>
    <source>
        <strain evidence="2">cv. AL8/78</strain>
    </source>
</reference>
<accession>A0A453LR21</accession>
<reference evidence="3" key="2">
    <citation type="journal article" date="2017" name="Nat. Plants">
        <title>The Aegilops tauschii genome reveals multiple impacts of transposons.</title>
        <authorList>
            <person name="Zhao G."/>
            <person name="Zou C."/>
            <person name="Li K."/>
            <person name="Wang K."/>
            <person name="Li T."/>
            <person name="Gao L."/>
            <person name="Zhang X."/>
            <person name="Wang H."/>
            <person name="Yang Z."/>
            <person name="Liu X."/>
            <person name="Jiang W."/>
            <person name="Mao L."/>
            <person name="Kong X."/>
            <person name="Jiao Y."/>
            <person name="Jia J."/>
        </authorList>
    </citation>
    <scope>NUCLEOTIDE SEQUENCE [LARGE SCALE GENOMIC DNA]</scope>
    <source>
        <strain evidence="3">cv. AL8/78</strain>
    </source>
</reference>
<evidence type="ECO:0000259" key="1">
    <source>
        <dbReference type="Pfam" id="PF22932"/>
    </source>
</evidence>